<dbReference type="Proteomes" id="UP001209854">
    <property type="component" value="Unassembled WGS sequence"/>
</dbReference>
<dbReference type="RefSeq" id="WP_262567417.1">
    <property type="nucleotide sequence ID" value="NZ_JAPFCC010000001.1"/>
</dbReference>
<evidence type="ECO:0000256" key="1">
    <source>
        <dbReference type="ARBA" id="ARBA00004651"/>
    </source>
</evidence>
<evidence type="ECO:0000313" key="11">
    <source>
        <dbReference type="EMBL" id="MCW7552458.1"/>
    </source>
</evidence>
<comment type="caution">
    <text evidence="11">The sequence shown here is derived from an EMBL/GenBank/DDBJ whole genome shotgun (WGS) entry which is preliminary data.</text>
</comment>
<reference evidence="11 12" key="1">
    <citation type="submission" date="2022-10" db="EMBL/GenBank/DDBJ databases">
        <title>High-quality genome sequences of two octocoral-associated bacteria, Endozoicomonas euniceicola EF212 and Endozoicomonas gorgoniicola PS125.</title>
        <authorList>
            <person name="Chiou Y.-J."/>
            <person name="Chen Y.-H."/>
        </authorList>
    </citation>
    <scope>NUCLEOTIDE SEQUENCE [LARGE SCALE GENOMIC DNA]</scope>
    <source>
        <strain evidence="11 12">PS125</strain>
    </source>
</reference>
<dbReference type="InterPro" id="IPR050790">
    <property type="entry name" value="ExbB/TolQ_transport"/>
</dbReference>
<feature type="chain" id="PRO_5045642647" evidence="9">
    <location>
        <begin position="27"/>
        <end position="449"/>
    </location>
</feature>
<feature type="domain" description="MotA/TolQ/ExbB proton channel" evidence="10">
    <location>
        <begin position="321"/>
        <end position="428"/>
    </location>
</feature>
<evidence type="ECO:0000256" key="3">
    <source>
        <dbReference type="ARBA" id="ARBA00022692"/>
    </source>
</evidence>
<feature type="signal peptide" evidence="9">
    <location>
        <begin position="1"/>
        <end position="26"/>
    </location>
</feature>
<organism evidence="11 12">
    <name type="scientific">Endozoicomonas gorgoniicola</name>
    <dbReference type="NCBI Taxonomy" id="1234144"/>
    <lineage>
        <taxon>Bacteria</taxon>
        <taxon>Pseudomonadati</taxon>
        <taxon>Pseudomonadota</taxon>
        <taxon>Gammaproteobacteria</taxon>
        <taxon>Oceanospirillales</taxon>
        <taxon>Endozoicomonadaceae</taxon>
        <taxon>Endozoicomonas</taxon>
    </lineage>
</organism>
<keyword evidence="3 8" id="KW-0812">Transmembrane</keyword>
<evidence type="ECO:0000256" key="9">
    <source>
        <dbReference type="SAM" id="SignalP"/>
    </source>
</evidence>
<proteinExistence type="inferred from homology"/>
<gene>
    <name evidence="11" type="ORF">NX722_07330</name>
</gene>
<keyword evidence="2" id="KW-1003">Cell membrane</keyword>
<feature type="transmembrane region" description="Helical" evidence="8">
    <location>
        <begin position="348"/>
        <end position="371"/>
    </location>
</feature>
<evidence type="ECO:0000256" key="4">
    <source>
        <dbReference type="ARBA" id="ARBA00022989"/>
    </source>
</evidence>
<keyword evidence="4 8" id="KW-1133">Transmembrane helix</keyword>
<evidence type="ECO:0000256" key="7">
    <source>
        <dbReference type="SAM" id="Coils"/>
    </source>
</evidence>
<sequence>MPYQQTMQKLLVATLLWLTATVQALASDSPLDSLMNRVLEGSHQEVLQARALVDDFDASLGNAEKRLQSSRSELERINHQNVELEDRLLSLQKQLREQQKQWGAEKQDLQELLKNVSDQSQVLFEQVRPYGLWSLDTTGAKPLSEETIGLNDIRQLWQAMVQQIVVSGRIHQSQELIIDRHGKPQQAQVTRYGPFTSSAQPDNTDTPVWVSFLPEQQVWAELTPQPELSTPEQGMIIDPSFGALLVQYANAPDWLDKLKPAGMVGLLIALTGLIGLGIALVRIIALNKEQRSVSEQQQALDSANPSEIHAGNSLGRVMLAAQRMQPEFLENGIDEAVLREVPPLRYGLGTLAVLAGIPPLLGLLGTVGGMIETFNVISSVGSANSQLLSGGIAQALLTTKLGLMTAIPLLLLHCALKNKSNALIELLEQQAAGLLVQHRLATSRKPEHV</sequence>
<keyword evidence="5 8" id="KW-0472">Membrane</keyword>
<accession>A0ABT3MSX8</accession>
<keyword evidence="9" id="KW-0732">Signal</keyword>
<protein>
    <submittedName>
        <fullName evidence="11">MotA/TolQ/ExbB proton channel family protein</fullName>
    </submittedName>
</protein>
<comment type="similarity">
    <text evidence="6">Belongs to the exbB/tolQ family.</text>
</comment>
<keyword evidence="6" id="KW-0813">Transport</keyword>
<evidence type="ECO:0000256" key="8">
    <source>
        <dbReference type="SAM" id="Phobius"/>
    </source>
</evidence>
<evidence type="ECO:0000256" key="6">
    <source>
        <dbReference type="RuleBase" id="RU004057"/>
    </source>
</evidence>
<evidence type="ECO:0000313" key="12">
    <source>
        <dbReference type="Proteomes" id="UP001209854"/>
    </source>
</evidence>
<dbReference type="PANTHER" id="PTHR30625">
    <property type="entry name" value="PROTEIN TOLQ"/>
    <property type="match status" value="1"/>
</dbReference>
<name>A0ABT3MSX8_9GAMM</name>
<feature type="coiled-coil region" evidence="7">
    <location>
        <begin position="60"/>
        <end position="112"/>
    </location>
</feature>
<feature type="transmembrane region" description="Helical" evidence="8">
    <location>
        <begin position="263"/>
        <end position="285"/>
    </location>
</feature>
<keyword evidence="12" id="KW-1185">Reference proteome</keyword>
<dbReference type="EMBL" id="JAPFCC010000001">
    <property type="protein sequence ID" value="MCW7552458.1"/>
    <property type="molecule type" value="Genomic_DNA"/>
</dbReference>
<keyword evidence="7" id="KW-0175">Coiled coil</keyword>
<evidence type="ECO:0000256" key="2">
    <source>
        <dbReference type="ARBA" id="ARBA00022475"/>
    </source>
</evidence>
<dbReference type="PANTHER" id="PTHR30625:SF11">
    <property type="entry name" value="MOTA_TOLQ_EXBB PROTON CHANNEL DOMAIN-CONTAINING PROTEIN"/>
    <property type="match status" value="1"/>
</dbReference>
<dbReference type="Pfam" id="PF01618">
    <property type="entry name" value="MotA_ExbB"/>
    <property type="match status" value="1"/>
</dbReference>
<evidence type="ECO:0000256" key="5">
    <source>
        <dbReference type="ARBA" id="ARBA00023136"/>
    </source>
</evidence>
<dbReference type="InterPro" id="IPR017270">
    <property type="entry name" value="MotA/TolQ/ExbB-rel"/>
</dbReference>
<evidence type="ECO:0000259" key="10">
    <source>
        <dbReference type="Pfam" id="PF01618"/>
    </source>
</evidence>
<keyword evidence="6" id="KW-0653">Protein transport</keyword>
<dbReference type="PIRSF" id="PIRSF037714">
    <property type="entry name" value="TolR"/>
    <property type="match status" value="1"/>
</dbReference>
<comment type="subcellular location">
    <subcellularLocation>
        <location evidence="1">Cell membrane</location>
        <topology evidence="1">Multi-pass membrane protein</topology>
    </subcellularLocation>
    <subcellularLocation>
        <location evidence="6">Membrane</location>
        <topology evidence="6">Multi-pass membrane protein</topology>
    </subcellularLocation>
</comment>
<feature type="transmembrane region" description="Helical" evidence="8">
    <location>
        <begin position="391"/>
        <end position="412"/>
    </location>
</feature>
<dbReference type="InterPro" id="IPR002898">
    <property type="entry name" value="MotA_ExbB_proton_chnl"/>
</dbReference>